<dbReference type="InterPro" id="IPR003779">
    <property type="entry name" value="CMD-like"/>
</dbReference>
<dbReference type="Pfam" id="PF02627">
    <property type="entry name" value="CMD"/>
    <property type="match status" value="1"/>
</dbReference>
<evidence type="ECO:0000313" key="2">
    <source>
        <dbReference type="EMBL" id="QDV75717.1"/>
    </source>
</evidence>
<dbReference type="Proteomes" id="UP000316426">
    <property type="component" value="Chromosome"/>
</dbReference>
<accession>A0A518KD62</accession>
<gene>
    <name evidence="2" type="ORF">Spa11_39380</name>
</gene>
<sequence length="188" mass="19762">MPRLTQVAPEQANPLQAELFSAVKSKLGRVPNLFTTLANSPAALRGYLDFSAALSAGAGLTAQQREIVSLVTAEENGCDYCLAAHSTVGKIVGLKPDAIEAARRGDGIDDANRAVARFAKSVIESRGRVADADLEEFRSAGFGNDAVAEIVANVAINVFTNYFNNLAETDVDFPAAKPLEAVLSPARG</sequence>
<dbReference type="InterPro" id="IPR029032">
    <property type="entry name" value="AhpD-like"/>
</dbReference>
<dbReference type="KEGG" id="bmei:Spa11_39380"/>
<dbReference type="RefSeq" id="WP_145115474.1">
    <property type="nucleotide sequence ID" value="NZ_CP036349.1"/>
</dbReference>
<dbReference type="Gene3D" id="1.20.1290.10">
    <property type="entry name" value="AhpD-like"/>
    <property type="match status" value="1"/>
</dbReference>
<dbReference type="NCBIfam" id="TIGR00778">
    <property type="entry name" value="ahpD_dom"/>
    <property type="match status" value="1"/>
</dbReference>
<dbReference type="AlphaFoldDB" id="A0A518KD62"/>
<dbReference type="GO" id="GO:0051920">
    <property type="term" value="F:peroxiredoxin activity"/>
    <property type="evidence" value="ECO:0007669"/>
    <property type="project" value="InterPro"/>
</dbReference>
<evidence type="ECO:0000259" key="1">
    <source>
        <dbReference type="Pfam" id="PF02627"/>
    </source>
</evidence>
<proteinExistence type="predicted"/>
<dbReference type="InterPro" id="IPR004675">
    <property type="entry name" value="AhpD_core"/>
</dbReference>
<dbReference type="NCBIfam" id="TIGR01926">
    <property type="entry name" value="peroxid_rel"/>
    <property type="match status" value="1"/>
</dbReference>
<dbReference type="PANTHER" id="PTHR35446:SF3">
    <property type="entry name" value="CMD DOMAIN-CONTAINING PROTEIN"/>
    <property type="match status" value="1"/>
</dbReference>
<dbReference type="EMBL" id="CP036349">
    <property type="protein sequence ID" value="QDV75717.1"/>
    <property type="molecule type" value="Genomic_DNA"/>
</dbReference>
<dbReference type="SUPFAM" id="SSF69118">
    <property type="entry name" value="AhpD-like"/>
    <property type="match status" value="1"/>
</dbReference>
<dbReference type="PANTHER" id="PTHR35446">
    <property type="entry name" value="SI:CH211-175M2.5"/>
    <property type="match status" value="1"/>
</dbReference>
<keyword evidence="3" id="KW-1185">Reference proteome</keyword>
<feature type="domain" description="Carboxymuconolactone decarboxylase-like" evidence="1">
    <location>
        <begin position="41"/>
        <end position="114"/>
    </location>
</feature>
<reference evidence="2 3" key="1">
    <citation type="submission" date="2019-02" db="EMBL/GenBank/DDBJ databases">
        <title>Deep-cultivation of Planctomycetes and their phenomic and genomic characterization uncovers novel biology.</title>
        <authorList>
            <person name="Wiegand S."/>
            <person name="Jogler M."/>
            <person name="Boedeker C."/>
            <person name="Pinto D."/>
            <person name="Vollmers J."/>
            <person name="Rivas-Marin E."/>
            <person name="Kohn T."/>
            <person name="Peeters S.H."/>
            <person name="Heuer A."/>
            <person name="Rast P."/>
            <person name="Oberbeckmann S."/>
            <person name="Bunk B."/>
            <person name="Jeske O."/>
            <person name="Meyerdierks A."/>
            <person name="Storesund J.E."/>
            <person name="Kallscheuer N."/>
            <person name="Luecker S."/>
            <person name="Lage O.M."/>
            <person name="Pohl T."/>
            <person name="Merkel B.J."/>
            <person name="Hornburger P."/>
            <person name="Mueller R.-W."/>
            <person name="Bruemmer F."/>
            <person name="Labrenz M."/>
            <person name="Spormann A.M."/>
            <person name="Op den Camp H."/>
            <person name="Overmann J."/>
            <person name="Amann R."/>
            <person name="Jetten M.S.M."/>
            <person name="Mascher T."/>
            <person name="Medema M.H."/>
            <person name="Devos D.P."/>
            <person name="Kaster A.-K."/>
            <person name="Ovreas L."/>
            <person name="Rohde M."/>
            <person name="Galperin M.Y."/>
            <person name="Jogler C."/>
        </authorList>
    </citation>
    <scope>NUCLEOTIDE SEQUENCE [LARGE SCALE GENOMIC DNA]</scope>
    <source>
        <strain evidence="2 3">Spa11</strain>
    </source>
</reference>
<name>A0A518KD62_9BACT</name>
<organism evidence="2 3">
    <name type="scientific">Botrimarina mediterranea</name>
    <dbReference type="NCBI Taxonomy" id="2528022"/>
    <lineage>
        <taxon>Bacteria</taxon>
        <taxon>Pseudomonadati</taxon>
        <taxon>Planctomycetota</taxon>
        <taxon>Planctomycetia</taxon>
        <taxon>Pirellulales</taxon>
        <taxon>Lacipirellulaceae</taxon>
        <taxon>Botrimarina</taxon>
    </lineage>
</organism>
<protein>
    <submittedName>
        <fullName evidence="2">Carboxymuconolactone decarboxylase family protein</fullName>
    </submittedName>
</protein>
<dbReference type="InterPro" id="IPR010195">
    <property type="entry name" value="Uncharacterised_peroxidase-rel"/>
</dbReference>
<evidence type="ECO:0000313" key="3">
    <source>
        <dbReference type="Proteomes" id="UP000316426"/>
    </source>
</evidence>